<evidence type="ECO:0000313" key="3">
    <source>
        <dbReference type="EMBL" id="CAH2105918.1"/>
    </source>
</evidence>
<dbReference type="GO" id="GO:0009083">
    <property type="term" value="P:branched-chain amino acid catabolic process"/>
    <property type="evidence" value="ECO:0007669"/>
    <property type="project" value="TreeGrafter"/>
</dbReference>
<organism evidence="3 4">
    <name type="scientific">Euphydryas editha</name>
    <name type="common">Edith's checkerspot</name>
    <dbReference type="NCBI Taxonomy" id="104508"/>
    <lineage>
        <taxon>Eukaryota</taxon>
        <taxon>Metazoa</taxon>
        <taxon>Ecdysozoa</taxon>
        <taxon>Arthropoda</taxon>
        <taxon>Hexapoda</taxon>
        <taxon>Insecta</taxon>
        <taxon>Pterygota</taxon>
        <taxon>Neoptera</taxon>
        <taxon>Endopterygota</taxon>
        <taxon>Lepidoptera</taxon>
        <taxon>Glossata</taxon>
        <taxon>Ditrysia</taxon>
        <taxon>Papilionoidea</taxon>
        <taxon>Nymphalidae</taxon>
        <taxon>Nymphalinae</taxon>
        <taxon>Euphydryas</taxon>
    </lineage>
</organism>
<proteinExistence type="predicted"/>
<dbReference type="SUPFAM" id="SSF52922">
    <property type="entry name" value="TK C-terminal domain-like"/>
    <property type="match status" value="1"/>
</dbReference>
<dbReference type="AlphaFoldDB" id="A0AAU9V6S7"/>
<dbReference type="Proteomes" id="UP001153954">
    <property type="component" value="Unassembled WGS sequence"/>
</dbReference>
<dbReference type="GO" id="GO:0007584">
    <property type="term" value="P:response to nutrient"/>
    <property type="evidence" value="ECO:0007669"/>
    <property type="project" value="TreeGrafter"/>
</dbReference>
<dbReference type="InterPro" id="IPR009014">
    <property type="entry name" value="Transketo_C/PFOR_II"/>
</dbReference>
<dbReference type="PANTHER" id="PTHR42980:SF1">
    <property type="entry name" value="2-OXOISOVALERATE DEHYDROGENASE SUBUNIT BETA, MITOCHONDRIAL"/>
    <property type="match status" value="1"/>
</dbReference>
<dbReference type="GO" id="GO:0016491">
    <property type="term" value="F:oxidoreductase activity"/>
    <property type="evidence" value="ECO:0007669"/>
    <property type="project" value="UniProtKB-KW"/>
</dbReference>
<evidence type="ECO:0000256" key="2">
    <source>
        <dbReference type="ARBA" id="ARBA00023002"/>
    </source>
</evidence>
<comment type="cofactor">
    <cofactor evidence="1">
        <name>thiamine diphosphate</name>
        <dbReference type="ChEBI" id="CHEBI:58937"/>
    </cofactor>
</comment>
<dbReference type="EMBL" id="CAKOGL010000028">
    <property type="protein sequence ID" value="CAH2105918.1"/>
    <property type="molecule type" value="Genomic_DNA"/>
</dbReference>
<gene>
    <name evidence="3" type="ORF">EEDITHA_LOCUS20117</name>
</gene>
<accession>A0AAU9V6S7</accession>
<keyword evidence="4" id="KW-1185">Reference proteome</keyword>
<keyword evidence="2" id="KW-0560">Oxidoreductase</keyword>
<comment type="caution">
    <text evidence="3">The sequence shown here is derived from an EMBL/GenBank/DDBJ whole genome shotgun (WGS) entry which is preliminary data.</text>
</comment>
<sequence>MPAAPRLTASDLYRCCVNVAAVDAGGSRVCKRMLMSQEECFLHLEAPVRRVCGWDTPFPHVFEPFYLPGLWRCFDEISQMLKY</sequence>
<name>A0AAU9V6S7_EUPED</name>
<evidence type="ECO:0000313" key="4">
    <source>
        <dbReference type="Proteomes" id="UP001153954"/>
    </source>
</evidence>
<reference evidence="3" key="1">
    <citation type="submission" date="2022-03" db="EMBL/GenBank/DDBJ databases">
        <authorList>
            <person name="Tunstrom K."/>
        </authorList>
    </citation>
    <scope>NUCLEOTIDE SEQUENCE</scope>
</reference>
<evidence type="ECO:0000256" key="1">
    <source>
        <dbReference type="ARBA" id="ARBA00001964"/>
    </source>
</evidence>
<dbReference type="PANTHER" id="PTHR42980">
    <property type="entry name" value="2-OXOISOVALERATE DEHYDROGENASE SUBUNIT BETA-RELATED"/>
    <property type="match status" value="1"/>
</dbReference>
<protein>
    <submittedName>
        <fullName evidence="3">Uncharacterized protein</fullName>
    </submittedName>
</protein>
<dbReference type="Gene3D" id="3.40.50.920">
    <property type="match status" value="1"/>
</dbReference>